<protein>
    <submittedName>
        <fullName evidence="3">EamA family transporter</fullName>
    </submittedName>
</protein>
<dbReference type="EMBL" id="WINI01000003">
    <property type="protein sequence ID" value="MQR00390.1"/>
    <property type="molecule type" value="Genomic_DNA"/>
</dbReference>
<evidence type="ECO:0000259" key="2">
    <source>
        <dbReference type="Pfam" id="PF00892"/>
    </source>
</evidence>
<feature type="transmembrane region" description="Helical" evidence="1">
    <location>
        <begin position="95"/>
        <end position="113"/>
    </location>
</feature>
<dbReference type="InterPro" id="IPR000620">
    <property type="entry name" value="EamA_dom"/>
</dbReference>
<dbReference type="RefSeq" id="WP_153233994.1">
    <property type="nucleotide sequence ID" value="NZ_WINI01000003.1"/>
</dbReference>
<comment type="caution">
    <text evidence="3">The sequence shown here is derived from an EMBL/GenBank/DDBJ whole genome shotgun (WGS) entry which is preliminary data.</text>
</comment>
<dbReference type="OrthoDB" id="7216522at2"/>
<keyword evidence="1" id="KW-1133">Transmembrane helix</keyword>
<evidence type="ECO:0000313" key="3">
    <source>
        <dbReference type="EMBL" id="MQR00390.1"/>
    </source>
</evidence>
<feature type="transmembrane region" description="Helical" evidence="1">
    <location>
        <begin position="201"/>
        <end position="218"/>
    </location>
</feature>
<feature type="transmembrane region" description="Helical" evidence="1">
    <location>
        <begin position="5"/>
        <end position="25"/>
    </location>
</feature>
<feature type="transmembrane region" description="Helical" evidence="1">
    <location>
        <begin position="120"/>
        <end position="140"/>
    </location>
</feature>
<keyword evidence="4" id="KW-1185">Reference proteome</keyword>
<feature type="domain" description="EamA" evidence="2">
    <location>
        <begin position="3"/>
        <end position="112"/>
    </location>
</feature>
<feature type="transmembrane region" description="Helical" evidence="1">
    <location>
        <begin position="160"/>
        <end position="180"/>
    </location>
</feature>
<reference evidence="3 4" key="1">
    <citation type="submission" date="2019-10" db="EMBL/GenBank/DDBJ databases">
        <title>Glaciimonas soli sp. nov., a psychrophilic bacterium isolated from the forest soil of a high elevation mountain in Taiwan.</title>
        <authorList>
            <person name="Wang L.-T."/>
            <person name="Shieh W.Y."/>
        </authorList>
    </citation>
    <scope>NUCLEOTIDE SEQUENCE [LARGE SCALE GENOMIC DNA]</scope>
    <source>
        <strain evidence="3 4">GS1</strain>
    </source>
</reference>
<feature type="transmembrane region" description="Helical" evidence="1">
    <location>
        <begin position="291"/>
        <end position="310"/>
    </location>
</feature>
<feature type="transmembrane region" description="Helical" evidence="1">
    <location>
        <begin position="238"/>
        <end position="256"/>
    </location>
</feature>
<feature type="transmembrane region" description="Helical" evidence="1">
    <location>
        <begin position="72"/>
        <end position="89"/>
    </location>
</feature>
<sequence length="318" mass="34352">MLTGILFALGAGLVWGMVFVTPLLLDDYPGIVLSFGRYLAFGCIALVPALLDRRRIALLTPADWRAAMKLSLVGNLIYYAALATAIQLADAPLPTMIIGTLPVVISVCSNWSPAHGTRSIAWRLLLPSLLVILIGLLFVNSAELAHMKLAGDHQRSLSDYALGCLIALVGVAAWTWYPIVNSRYLNAHPHISPSTWATAQGLTTLPLALLGFAGYWIYLKLSGGAYDFPLGPRPTMFIGLMLLIGLCASWLGTLFWNKASQHLPTALLAQLIVFETLAALLYAFILRGTLPGWQVLTGVVLLGIGVILGVRTFQHQIP</sequence>
<dbReference type="GO" id="GO:0016020">
    <property type="term" value="C:membrane"/>
    <property type="evidence" value="ECO:0007669"/>
    <property type="project" value="InterPro"/>
</dbReference>
<evidence type="ECO:0000313" key="4">
    <source>
        <dbReference type="Proteomes" id="UP000451565"/>
    </source>
</evidence>
<organism evidence="3 4">
    <name type="scientific">Glaciimonas soli</name>
    <dbReference type="NCBI Taxonomy" id="2590999"/>
    <lineage>
        <taxon>Bacteria</taxon>
        <taxon>Pseudomonadati</taxon>
        <taxon>Pseudomonadota</taxon>
        <taxon>Betaproteobacteria</taxon>
        <taxon>Burkholderiales</taxon>
        <taxon>Oxalobacteraceae</taxon>
        <taxon>Glaciimonas</taxon>
    </lineage>
</organism>
<keyword evidence="1" id="KW-0472">Membrane</keyword>
<dbReference type="AlphaFoldDB" id="A0A843YN63"/>
<keyword evidence="1" id="KW-0812">Transmembrane</keyword>
<dbReference type="Pfam" id="PF00892">
    <property type="entry name" value="EamA"/>
    <property type="match status" value="1"/>
</dbReference>
<proteinExistence type="predicted"/>
<gene>
    <name evidence="3" type="ORF">GEV47_06820</name>
</gene>
<dbReference type="Proteomes" id="UP000451565">
    <property type="component" value="Unassembled WGS sequence"/>
</dbReference>
<name>A0A843YN63_9BURK</name>
<feature type="transmembrane region" description="Helical" evidence="1">
    <location>
        <begin position="31"/>
        <end position="51"/>
    </location>
</feature>
<feature type="transmembrane region" description="Helical" evidence="1">
    <location>
        <begin position="263"/>
        <end position="285"/>
    </location>
</feature>
<accession>A0A843YN63</accession>
<evidence type="ECO:0000256" key="1">
    <source>
        <dbReference type="SAM" id="Phobius"/>
    </source>
</evidence>